<comment type="cofactor">
    <cofactor evidence="1">
        <name>[4Fe-4S] cluster</name>
        <dbReference type="ChEBI" id="CHEBI:49883"/>
    </cofactor>
</comment>
<comment type="caution">
    <text evidence="18">The sequence shown here is derived from an EMBL/GenBank/DDBJ whole genome shotgun (WGS) entry which is preliminary data.</text>
</comment>
<keyword evidence="10" id="KW-0479">Metal-binding</keyword>
<dbReference type="FunFam" id="3.40.50.10800:FF:000006">
    <property type="entry name" value="Quinolinate synthase, chloroplastic"/>
    <property type="match status" value="1"/>
</dbReference>
<evidence type="ECO:0000256" key="3">
    <source>
        <dbReference type="ARBA" id="ARBA00005065"/>
    </source>
</evidence>
<keyword evidence="11" id="KW-0809">Transit peptide</keyword>
<dbReference type="SUPFAM" id="SSF82649">
    <property type="entry name" value="SufE/NifU"/>
    <property type="match status" value="1"/>
</dbReference>
<keyword evidence="8" id="KW-0662">Pyridine nucleotide biosynthesis</keyword>
<evidence type="ECO:0000256" key="15">
    <source>
        <dbReference type="ARBA" id="ARBA00061471"/>
    </source>
</evidence>
<dbReference type="EMBL" id="CAJHUC010001335">
    <property type="protein sequence ID" value="CAD7700756.1"/>
    <property type="molecule type" value="Genomic_DNA"/>
</dbReference>
<dbReference type="Gene3D" id="3.90.1010.10">
    <property type="match status" value="1"/>
</dbReference>
<evidence type="ECO:0000256" key="12">
    <source>
        <dbReference type="ARBA" id="ARBA00023004"/>
    </source>
</evidence>
<dbReference type="AlphaFoldDB" id="A0A8S1J3I7"/>
<dbReference type="SUPFAM" id="SSF142754">
    <property type="entry name" value="NadA-like"/>
    <property type="match status" value="1"/>
</dbReference>
<evidence type="ECO:0000256" key="10">
    <source>
        <dbReference type="ARBA" id="ARBA00022723"/>
    </source>
</evidence>
<dbReference type="GO" id="GO:0008987">
    <property type="term" value="F:quinolinate synthetase A activity"/>
    <property type="evidence" value="ECO:0007669"/>
    <property type="project" value="InterPro"/>
</dbReference>
<dbReference type="Proteomes" id="UP000708148">
    <property type="component" value="Unassembled WGS sequence"/>
</dbReference>
<keyword evidence="7" id="KW-0934">Plastid</keyword>
<keyword evidence="13" id="KW-0411">Iron-sulfur</keyword>
<evidence type="ECO:0000256" key="9">
    <source>
        <dbReference type="ARBA" id="ARBA00022679"/>
    </source>
</evidence>
<sequence>MAACPAKMSPAGTMARDLQARGTAPWAVKRLPGRPVSGLDWRQSRRGRGLRLSVLAASATEHSQADAIPQVTHGGQAFNKIVEAFRSVSTLKERYHLLTQFAKRLPAFPKEDMVMDNRVMGCTAKVWVVVELDEAGCVQLRATSDSELTRGMCAILQESLSGLTPQAVLEFDSGSLKELGLGTATTTRSRTNGFLNMLETVHKRTRMLLKDMPTFPSLVISADSLVPQGAFAEAQALYLEPAAEEVAALASILKEKRVGVVAHFYMDPQVQGVLTAAADEWPHIQISDSLLMADAAVRMADAGCRYIAVLGVDFMSENVRAILDKAGHQDVQVYRMASASIGCSLAEAAESDKYLSYLSEAATVQPSLHVVYINTSLRTKAVAHTKVPTITCTSSNVVQTVLQAFAQVPGLNVWYGPDTYMGQNLVHLFQMLAQMSDEEIKEVHPEHNQESVRSLLPRLRHFSDGVCIVHHLFGGEVCQIVKEAYSDAYLTAHFEVPGELFELAMEAKKRGMGVVGSTSNILNFITSVLEDELADRRSAKLQFVLGTESGMITSIVKAVQNLLKAHEGTDLLVEIVFPVAPEAITTDRQALSDTVTLPGALQVIPGAARGEGCSLEGGCASCPYMKMNSLDALGRVLNLIGSAGGEALLEGHKPETYAEFVEDGVLMSDAGCQPILHMRGFQKSGKLPDSLVHHILSR</sequence>
<comment type="similarity">
    <text evidence="15">Belongs to the quinolinate synthase family. Type 1 subfamily.</text>
</comment>
<keyword evidence="12" id="KW-0408">Iron</keyword>
<evidence type="ECO:0000256" key="13">
    <source>
        <dbReference type="ARBA" id="ARBA00023014"/>
    </source>
</evidence>
<keyword evidence="5" id="KW-0004">4Fe-4S</keyword>
<keyword evidence="9" id="KW-0808">Transferase</keyword>
<name>A0A8S1J3I7_9CHLO</name>
<keyword evidence="19" id="KW-1185">Reference proteome</keyword>
<dbReference type="InterPro" id="IPR003808">
    <property type="entry name" value="Fe-S_metab-assoc_dom"/>
</dbReference>
<comment type="pathway">
    <text evidence="3">Cofactor biosynthesis; NAD(+) biosynthesis; quinolinate from iminoaspartate: step 1/1.</text>
</comment>
<gene>
    <name evidence="18" type="ORF">OSTQU699_LOCUS6115</name>
</gene>
<protein>
    <recommendedName>
        <fullName evidence="16">Quinolinate synthase, chloroplastic</fullName>
        <ecNumber evidence="4">2.5.1.72</ecNumber>
    </recommendedName>
</protein>
<keyword evidence="6" id="KW-0150">Chloroplast</keyword>
<evidence type="ECO:0000313" key="19">
    <source>
        <dbReference type="Proteomes" id="UP000708148"/>
    </source>
</evidence>
<dbReference type="InterPro" id="IPR003473">
    <property type="entry name" value="NadA"/>
</dbReference>
<evidence type="ECO:0000256" key="4">
    <source>
        <dbReference type="ARBA" id="ARBA00012669"/>
    </source>
</evidence>
<organism evidence="18 19">
    <name type="scientific">Ostreobium quekettii</name>
    <dbReference type="NCBI Taxonomy" id="121088"/>
    <lineage>
        <taxon>Eukaryota</taxon>
        <taxon>Viridiplantae</taxon>
        <taxon>Chlorophyta</taxon>
        <taxon>core chlorophytes</taxon>
        <taxon>Ulvophyceae</taxon>
        <taxon>TCBD clade</taxon>
        <taxon>Bryopsidales</taxon>
        <taxon>Ostreobineae</taxon>
        <taxon>Ostreobiaceae</taxon>
        <taxon>Ostreobium</taxon>
    </lineage>
</organism>
<dbReference type="Pfam" id="PF02445">
    <property type="entry name" value="NadA"/>
    <property type="match status" value="1"/>
</dbReference>
<evidence type="ECO:0000256" key="1">
    <source>
        <dbReference type="ARBA" id="ARBA00001966"/>
    </source>
</evidence>
<dbReference type="PANTHER" id="PTHR30573:SF0">
    <property type="entry name" value="QUINOLINATE SYNTHASE, CHLOROPLASTIC"/>
    <property type="match status" value="1"/>
</dbReference>
<evidence type="ECO:0000259" key="17">
    <source>
        <dbReference type="Pfam" id="PF02657"/>
    </source>
</evidence>
<dbReference type="Pfam" id="PF02657">
    <property type="entry name" value="SufE"/>
    <property type="match status" value="1"/>
</dbReference>
<dbReference type="PANTHER" id="PTHR30573">
    <property type="entry name" value="QUINOLINATE SYNTHETASE A"/>
    <property type="match status" value="1"/>
</dbReference>
<proteinExistence type="inferred from homology"/>
<dbReference type="Gene3D" id="3.40.50.10800">
    <property type="entry name" value="NadA-like"/>
    <property type="match status" value="3"/>
</dbReference>
<dbReference type="GO" id="GO:0046872">
    <property type="term" value="F:metal ion binding"/>
    <property type="evidence" value="ECO:0007669"/>
    <property type="project" value="UniProtKB-KW"/>
</dbReference>
<dbReference type="EC" id="2.5.1.72" evidence="4"/>
<evidence type="ECO:0000256" key="16">
    <source>
        <dbReference type="ARBA" id="ARBA00073351"/>
    </source>
</evidence>
<evidence type="ECO:0000256" key="5">
    <source>
        <dbReference type="ARBA" id="ARBA00022485"/>
    </source>
</evidence>
<dbReference type="InterPro" id="IPR036094">
    <property type="entry name" value="NadA_sf"/>
</dbReference>
<evidence type="ECO:0000256" key="7">
    <source>
        <dbReference type="ARBA" id="ARBA00022640"/>
    </source>
</evidence>
<dbReference type="GO" id="GO:0051539">
    <property type="term" value="F:4 iron, 4 sulfur cluster binding"/>
    <property type="evidence" value="ECO:0007669"/>
    <property type="project" value="UniProtKB-KW"/>
</dbReference>
<comment type="catalytic activity">
    <reaction evidence="14">
        <text>iminosuccinate + dihydroxyacetone phosphate = quinolinate + phosphate + 2 H2O + H(+)</text>
        <dbReference type="Rhea" id="RHEA:25888"/>
        <dbReference type="ChEBI" id="CHEBI:15377"/>
        <dbReference type="ChEBI" id="CHEBI:15378"/>
        <dbReference type="ChEBI" id="CHEBI:29959"/>
        <dbReference type="ChEBI" id="CHEBI:43474"/>
        <dbReference type="ChEBI" id="CHEBI:57642"/>
        <dbReference type="ChEBI" id="CHEBI:77875"/>
        <dbReference type="EC" id="2.5.1.72"/>
    </reaction>
</comment>
<dbReference type="OrthoDB" id="66991at2759"/>
<accession>A0A8S1J3I7</accession>
<feature type="domain" description="Fe-S metabolism associated" evidence="17">
    <location>
        <begin position="82"/>
        <end position="203"/>
    </location>
</feature>
<evidence type="ECO:0000256" key="8">
    <source>
        <dbReference type="ARBA" id="ARBA00022642"/>
    </source>
</evidence>
<dbReference type="GO" id="GO:0034628">
    <property type="term" value="P:'de novo' NAD+ biosynthetic process from L-aspartate"/>
    <property type="evidence" value="ECO:0007669"/>
    <property type="project" value="TreeGrafter"/>
</dbReference>
<evidence type="ECO:0000256" key="14">
    <source>
        <dbReference type="ARBA" id="ARBA00052166"/>
    </source>
</evidence>
<evidence type="ECO:0000313" key="18">
    <source>
        <dbReference type="EMBL" id="CAD7700756.1"/>
    </source>
</evidence>
<dbReference type="GO" id="GO:0009507">
    <property type="term" value="C:chloroplast"/>
    <property type="evidence" value="ECO:0007669"/>
    <property type="project" value="UniProtKB-SubCell"/>
</dbReference>
<comment type="subcellular location">
    <subcellularLocation>
        <location evidence="2">Plastid</location>
        <location evidence="2">Chloroplast</location>
    </subcellularLocation>
</comment>
<evidence type="ECO:0000256" key="6">
    <source>
        <dbReference type="ARBA" id="ARBA00022528"/>
    </source>
</evidence>
<evidence type="ECO:0000256" key="11">
    <source>
        <dbReference type="ARBA" id="ARBA00022946"/>
    </source>
</evidence>
<evidence type="ECO:0000256" key="2">
    <source>
        <dbReference type="ARBA" id="ARBA00004229"/>
    </source>
</evidence>
<reference evidence="18" key="1">
    <citation type="submission" date="2020-12" db="EMBL/GenBank/DDBJ databases">
        <authorList>
            <person name="Iha C."/>
        </authorList>
    </citation>
    <scope>NUCLEOTIDE SEQUENCE</scope>
</reference>
<dbReference type="FunFam" id="3.40.50.10800:FF:000008">
    <property type="entry name" value="Quinolinate synthase chloroplastic"/>
    <property type="match status" value="1"/>
</dbReference>